<dbReference type="GeneID" id="14866126"/>
<accession>F4QD44</accession>
<dbReference type="GO" id="GO:0004452">
    <property type="term" value="F:isopentenyl-diphosphate delta-isomerase activity"/>
    <property type="evidence" value="ECO:0007669"/>
    <property type="project" value="TreeGrafter"/>
</dbReference>
<gene>
    <name evidence="2" type="ORF">DFA_12291</name>
</gene>
<protein>
    <recommendedName>
        <fullName evidence="1">Nudix hydrolase domain-containing protein</fullName>
    </recommendedName>
</protein>
<dbReference type="Proteomes" id="UP000007797">
    <property type="component" value="Unassembled WGS sequence"/>
</dbReference>
<dbReference type="CDD" id="cd24141">
    <property type="entry name" value="NDUFS5-like"/>
    <property type="match status" value="1"/>
</dbReference>
<dbReference type="InterPro" id="IPR000086">
    <property type="entry name" value="NUDIX_hydrolase_dom"/>
</dbReference>
<dbReference type="STRING" id="1054147.F4QD44"/>
<name>F4QD44_CACFS</name>
<dbReference type="Pfam" id="PF00293">
    <property type="entry name" value="NUDIX"/>
    <property type="match status" value="1"/>
</dbReference>
<dbReference type="AlphaFoldDB" id="F4QD44"/>
<proteinExistence type="predicted"/>
<dbReference type="OrthoDB" id="510307at2759"/>
<evidence type="ECO:0000313" key="3">
    <source>
        <dbReference type="Proteomes" id="UP000007797"/>
    </source>
</evidence>
<dbReference type="CDD" id="cd04692">
    <property type="entry name" value="NUDIX_Hydrolase"/>
    <property type="match status" value="1"/>
</dbReference>
<reference evidence="3" key="1">
    <citation type="journal article" date="2011" name="Genome Res.">
        <title>Phylogeny-wide analysis of social amoeba genomes highlights ancient origins for complex intercellular communication.</title>
        <authorList>
            <person name="Heidel A.J."/>
            <person name="Lawal H.M."/>
            <person name="Felder M."/>
            <person name="Schilde C."/>
            <person name="Helps N.R."/>
            <person name="Tunggal B."/>
            <person name="Rivero F."/>
            <person name="John U."/>
            <person name="Schleicher M."/>
            <person name="Eichinger L."/>
            <person name="Platzer M."/>
            <person name="Noegel A.A."/>
            <person name="Schaap P."/>
            <person name="Gloeckner G."/>
        </authorList>
    </citation>
    <scope>NUCLEOTIDE SEQUENCE [LARGE SCALE GENOMIC DNA]</scope>
    <source>
        <strain evidence="3">SH3</strain>
    </source>
</reference>
<organism evidence="2 3">
    <name type="scientific">Cavenderia fasciculata</name>
    <name type="common">Slime mold</name>
    <name type="synonym">Dictyostelium fasciculatum</name>
    <dbReference type="NCBI Taxonomy" id="261658"/>
    <lineage>
        <taxon>Eukaryota</taxon>
        <taxon>Amoebozoa</taxon>
        <taxon>Evosea</taxon>
        <taxon>Eumycetozoa</taxon>
        <taxon>Dictyostelia</taxon>
        <taxon>Acytosteliales</taxon>
        <taxon>Cavenderiaceae</taxon>
        <taxon>Cavenderia</taxon>
    </lineage>
</organism>
<sequence>MSEQQPNNNNNHIEYIDVMNEDGTPTGTSLPRSEIHRLGIWHKVIHVWLVDCNGDVLIQQRAANKESFASMWDISCAGHIEAGMNSRDSAIKELSEELSVHLNNQEQLEYLFTSKKKFVLHNGKYLDNEIADVYLLTYDQPIDVKSYKLQVEEVQGVKLIKHSELRDMAERIDPTFVPLRLENQPFEECTYKQLFDYSIKREMSSGYGAFGGSGRCFPIWSDFTTCITEQSIELCEPYRTDYLECLHNFKEYKSRASSDYGKDSVERTNRVKEAIQQVQDYEAKVGKEC</sequence>
<dbReference type="GO" id="GO:0009240">
    <property type="term" value="P:isopentenyl diphosphate biosynthetic process"/>
    <property type="evidence" value="ECO:0007669"/>
    <property type="project" value="TreeGrafter"/>
</dbReference>
<dbReference type="Gene3D" id="3.90.79.10">
    <property type="entry name" value="Nucleoside Triphosphate Pyrophosphohydrolase"/>
    <property type="match status" value="1"/>
</dbReference>
<dbReference type="EMBL" id="GL883029">
    <property type="protein sequence ID" value="EGG14515.1"/>
    <property type="molecule type" value="Genomic_DNA"/>
</dbReference>
<evidence type="ECO:0000313" key="2">
    <source>
        <dbReference type="EMBL" id="EGG14515.1"/>
    </source>
</evidence>
<dbReference type="PANTHER" id="PTHR10885">
    <property type="entry name" value="ISOPENTENYL-DIPHOSPHATE DELTA-ISOMERASE"/>
    <property type="match status" value="1"/>
</dbReference>
<dbReference type="SUPFAM" id="SSF55811">
    <property type="entry name" value="Nudix"/>
    <property type="match status" value="1"/>
</dbReference>
<feature type="domain" description="Nudix hydrolase" evidence="1">
    <location>
        <begin position="40"/>
        <end position="182"/>
    </location>
</feature>
<evidence type="ECO:0000259" key="1">
    <source>
        <dbReference type="PROSITE" id="PS51462"/>
    </source>
</evidence>
<dbReference type="InterPro" id="IPR015797">
    <property type="entry name" value="NUDIX_hydrolase-like_dom_sf"/>
</dbReference>
<dbReference type="PROSITE" id="PS51462">
    <property type="entry name" value="NUDIX"/>
    <property type="match status" value="1"/>
</dbReference>
<dbReference type="KEGG" id="dfa:DFA_12291"/>
<dbReference type="RefSeq" id="XP_004353933.1">
    <property type="nucleotide sequence ID" value="XM_004353881.1"/>
</dbReference>
<dbReference type="GO" id="GO:0005737">
    <property type="term" value="C:cytoplasm"/>
    <property type="evidence" value="ECO:0007669"/>
    <property type="project" value="TreeGrafter"/>
</dbReference>
<keyword evidence="3" id="KW-1185">Reference proteome</keyword>
<dbReference type="PANTHER" id="PTHR10885:SF20">
    <property type="entry name" value="NUDIX HYDROLASE DOMAIN-CONTAINING PROTEIN"/>
    <property type="match status" value="1"/>
</dbReference>